<evidence type="ECO:0000313" key="15">
    <source>
        <dbReference type="EMBL" id="KAF9527856.1"/>
    </source>
</evidence>
<protein>
    <submittedName>
        <fullName evidence="15">Cytochrome P450</fullName>
    </submittedName>
</protein>
<dbReference type="EMBL" id="MU157857">
    <property type="protein sequence ID" value="KAF9527856.1"/>
    <property type="molecule type" value="Genomic_DNA"/>
</dbReference>
<dbReference type="Pfam" id="PF00067">
    <property type="entry name" value="p450"/>
    <property type="match status" value="1"/>
</dbReference>
<evidence type="ECO:0000256" key="3">
    <source>
        <dbReference type="ARBA" id="ARBA00004721"/>
    </source>
</evidence>
<comment type="pathway">
    <text evidence="3">Secondary metabolite biosynthesis; terpenoid biosynthesis.</text>
</comment>
<keyword evidence="5 13" id="KW-0349">Heme</keyword>
<dbReference type="PANTHER" id="PTHR24305:SF166">
    <property type="entry name" value="CYTOCHROME P450 12A4, MITOCHONDRIAL-RELATED"/>
    <property type="match status" value="1"/>
</dbReference>
<evidence type="ECO:0000313" key="16">
    <source>
        <dbReference type="Proteomes" id="UP000807306"/>
    </source>
</evidence>
<feature type="chain" id="PRO_5040271047" evidence="14">
    <location>
        <begin position="24"/>
        <end position="549"/>
    </location>
</feature>
<evidence type="ECO:0000256" key="5">
    <source>
        <dbReference type="ARBA" id="ARBA00022617"/>
    </source>
</evidence>
<accession>A0A9P6EEZ1</accession>
<dbReference type="AlphaFoldDB" id="A0A9P6EEZ1"/>
<dbReference type="InterPro" id="IPR036396">
    <property type="entry name" value="Cyt_P450_sf"/>
</dbReference>
<dbReference type="PRINTS" id="PR00385">
    <property type="entry name" value="P450"/>
</dbReference>
<dbReference type="PANTHER" id="PTHR24305">
    <property type="entry name" value="CYTOCHROME P450"/>
    <property type="match status" value="1"/>
</dbReference>
<reference evidence="15" key="1">
    <citation type="submission" date="2020-11" db="EMBL/GenBank/DDBJ databases">
        <authorList>
            <consortium name="DOE Joint Genome Institute"/>
            <person name="Ahrendt S."/>
            <person name="Riley R."/>
            <person name="Andreopoulos W."/>
            <person name="Labutti K."/>
            <person name="Pangilinan J."/>
            <person name="Ruiz-Duenas F.J."/>
            <person name="Barrasa J.M."/>
            <person name="Sanchez-Garcia M."/>
            <person name="Camarero S."/>
            <person name="Miyauchi S."/>
            <person name="Serrano A."/>
            <person name="Linde D."/>
            <person name="Babiker R."/>
            <person name="Drula E."/>
            <person name="Ayuso-Fernandez I."/>
            <person name="Pacheco R."/>
            <person name="Padilla G."/>
            <person name="Ferreira P."/>
            <person name="Barriuso J."/>
            <person name="Kellner H."/>
            <person name="Castanera R."/>
            <person name="Alfaro M."/>
            <person name="Ramirez L."/>
            <person name="Pisabarro A.G."/>
            <person name="Kuo A."/>
            <person name="Tritt A."/>
            <person name="Lipzen A."/>
            <person name="He G."/>
            <person name="Yan M."/>
            <person name="Ng V."/>
            <person name="Cullen D."/>
            <person name="Martin F."/>
            <person name="Rosso M.-N."/>
            <person name="Henrissat B."/>
            <person name="Hibbett D."/>
            <person name="Martinez A.T."/>
            <person name="Grigoriev I.V."/>
        </authorList>
    </citation>
    <scope>NUCLEOTIDE SEQUENCE</scope>
    <source>
        <strain evidence="15">CBS 506.95</strain>
    </source>
</reference>
<gene>
    <name evidence="15" type="ORF">CPB83DRAFT_855309</name>
</gene>
<evidence type="ECO:0000256" key="9">
    <source>
        <dbReference type="ARBA" id="ARBA00023002"/>
    </source>
</evidence>
<organism evidence="15 16">
    <name type="scientific">Crepidotus variabilis</name>
    <dbReference type="NCBI Taxonomy" id="179855"/>
    <lineage>
        <taxon>Eukaryota</taxon>
        <taxon>Fungi</taxon>
        <taxon>Dikarya</taxon>
        <taxon>Basidiomycota</taxon>
        <taxon>Agaricomycotina</taxon>
        <taxon>Agaricomycetes</taxon>
        <taxon>Agaricomycetidae</taxon>
        <taxon>Agaricales</taxon>
        <taxon>Agaricineae</taxon>
        <taxon>Crepidotaceae</taxon>
        <taxon>Crepidotus</taxon>
    </lineage>
</organism>
<keyword evidence="14" id="KW-0732">Signal</keyword>
<dbReference type="GO" id="GO:0005506">
    <property type="term" value="F:iron ion binding"/>
    <property type="evidence" value="ECO:0007669"/>
    <property type="project" value="InterPro"/>
</dbReference>
<evidence type="ECO:0000256" key="7">
    <source>
        <dbReference type="ARBA" id="ARBA00022723"/>
    </source>
</evidence>
<dbReference type="GO" id="GO:0016020">
    <property type="term" value="C:membrane"/>
    <property type="evidence" value="ECO:0007669"/>
    <property type="project" value="UniProtKB-SubCell"/>
</dbReference>
<comment type="caution">
    <text evidence="15">The sequence shown here is derived from an EMBL/GenBank/DDBJ whole genome shotgun (WGS) entry which is preliminary data.</text>
</comment>
<dbReference type="Gene3D" id="1.10.630.10">
    <property type="entry name" value="Cytochrome P450"/>
    <property type="match status" value="1"/>
</dbReference>
<feature type="binding site" description="axial binding residue" evidence="13">
    <location>
        <position position="496"/>
    </location>
    <ligand>
        <name>heme</name>
        <dbReference type="ChEBI" id="CHEBI:30413"/>
    </ligand>
    <ligandPart>
        <name>Fe</name>
        <dbReference type="ChEBI" id="CHEBI:18248"/>
    </ligandPart>
</feature>
<sequence>MLTEILSSFLMFLAIKWLLKIFASRSPLSDLPGPAPHSWLSGNLGQLFNSKGMPFHLSLADTYGGVVKVYGFFGDEQLYVSDPRALQSIISKDQDCFEETSVFTETNKVIFGPGLVATTGEQHKRQRRAVIPIFGVPQLRRIMPVFYEIAEKFSVVLEAEVRDRKSKNDSIHPEAPVLDMSDWMSRVALESVGRTVLGYSFDPLDSPHNNPYTSAVKELIPTLFRLALVRQFAPFLAKLGPTWFRRKLVEWTPNSAVQKIKDMSDVMHDTAVKILQGKREAMNVGLGDGETENLAGGRDIITALLKANEDSKQTGGEQLTDSELTGQMTVLIFGAQDTTSSCLSRLLHLLAQHPDVQDKIRAEIRSAQQDKENYSKDDRLSYDAISKLPWLEAVIKETLRLYPPVPFVRRSCIKETVLSFTKPTGELSSVTVPKGTILFVGIATANRLETIWGSDAKEWKPERWLSDTSPMAQDPSLKLPGIYHGMLSFFGGGRACVGYKFAQLEISAYSRHPLFPILTCLQPSGEANCMEPLSNSLTLSAKLEYQRRG</sequence>
<proteinExistence type="inferred from homology"/>
<name>A0A9P6EEZ1_9AGAR</name>
<dbReference type="InterPro" id="IPR002403">
    <property type="entry name" value="Cyt_P450_E_grp-IV"/>
</dbReference>
<feature type="signal peptide" evidence="14">
    <location>
        <begin position="1"/>
        <end position="23"/>
    </location>
</feature>
<keyword evidence="6" id="KW-0812">Transmembrane</keyword>
<evidence type="ECO:0000256" key="2">
    <source>
        <dbReference type="ARBA" id="ARBA00004370"/>
    </source>
</evidence>
<dbReference type="CDD" id="cd11069">
    <property type="entry name" value="CYP_FUM15-like"/>
    <property type="match status" value="1"/>
</dbReference>
<evidence type="ECO:0000256" key="1">
    <source>
        <dbReference type="ARBA" id="ARBA00001971"/>
    </source>
</evidence>
<evidence type="ECO:0000256" key="13">
    <source>
        <dbReference type="PIRSR" id="PIRSR602403-1"/>
    </source>
</evidence>
<evidence type="ECO:0000256" key="6">
    <source>
        <dbReference type="ARBA" id="ARBA00022692"/>
    </source>
</evidence>
<dbReference type="GO" id="GO:0004497">
    <property type="term" value="F:monooxygenase activity"/>
    <property type="evidence" value="ECO:0007669"/>
    <property type="project" value="UniProtKB-KW"/>
</dbReference>
<evidence type="ECO:0000256" key="11">
    <source>
        <dbReference type="ARBA" id="ARBA00023033"/>
    </source>
</evidence>
<comment type="cofactor">
    <cofactor evidence="1 13">
        <name>heme</name>
        <dbReference type="ChEBI" id="CHEBI:30413"/>
    </cofactor>
</comment>
<keyword evidence="8" id="KW-1133">Transmembrane helix</keyword>
<comment type="subcellular location">
    <subcellularLocation>
        <location evidence="2">Membrane</location>
    </subcellularLocation>
</comment>
<comment type="similarity">
    <text evidence="4">Belongs to the cytochrome P450 family.</text>
</comment>
<keyword evidence="11" id="KW-0503">Monooxygenase</keyword>
<keyword evidence="7 13" id="KW-0479">Metal-binding</keyword>
<dbReference type="SUPFAM" id="SSF48264">
    <property type="entry name" value="Cytochrome P450"/>
    <property type="match status" value="1"/>
</dbReference>
<evidence type="ECO:0000256" key="10">
    <source>
        <dbReference type="ARBA" id="ARBA00023004"/>
    </source>
</evidence>
<evidence type="ECO:0000256" key="4">
    <source>
        <dbReference type="ARBA" id="ARBA00010617"/>
    </source>
</evidence>
<keyword evidence="9" id="KW-0560">Oxidoreductase</keyword>
<evidence type="ECO:0000256" key="8">
    <source>
        <dbReference type="ARBA" id="ARBA00022989"/>
    </source>
</evidence>
<dbReference type="Proteomes" id="UP000807306">
    <property type="component" value="Unassembled WGS sequence"/>
</dbReference>
<evidence type="ECO:0000256" key="14">
    <source>
        <dbReference type="SAM" id="SignalP"/>
    </source>
</evidence>
<keyword evidence="16" id="KW-1185">Reference proteome</keyword>
<evidence type="ECO:0000256" key="12">
    <source>
        <dbReference type="ARBA" id="ARBA00023136"/>
    </source>
</evidence>
<dbReference type="PRINTS" id="PR00465">
    <property type="entry name" value="EP450IV"/>
</dbReference>
<keyword evidence="10 13" id="KW-0408">Iron</keyword>
<keyword evidence="12" id="KW-0472">Membrane</keyword>
<dbReference type="InterPro" id="IPR050121">
    <property type="entry name" value="Cytochrome_P450_monoxygenase"/>
</dbReference>
<dbReference type="InterPro" id="IPR001128">
    <property type="entry name" value="Cyt_P450"/>
</dbReference>
<dbReference type="OrthoDB" id="1470350at2759"/>
<dbReference type="GO" id="GO:0016705">
    <property type="term" value="F:oxidoreductase activity, acting on paired donors, with incorporation or reduction of molecular oxygen"/>
    <property type="evidence" value="ECO:0007669"/>
    <property type="project" value="InterPro"/>
</dbReference>
<dbReference type="GO" id="GO:0020037">
    <property type="term" value="F:heme binding"/>
    <property type="evidence" value="ECO:0007669"/>
    <property type="project" value="InterPro"/>
</dbReference>